<dbReference type="RefSeq" id="WP_009072301.1">
    <property type="nucleotide sequence ID" value="NZ_JH597761.1"/>
</dbReference>
<feature type="domain" description="ChsH2 rubredoxin-like zinc ribbon" evidence="2">
    <location>
        <begin position="21"/>
        <end position="55"/>
    </location>
</feature>
<dbReference type="PANTHER" id="PTHR34075">
    <property type="entry name" value="BLR3430 PROTEIN"/>
    <property type="match status" value="1"/>
</dbReference>
<dbReference type="STRING" id="671065.MetMK1DRAFT_00016470"/>
<dbReference type="HOGENOM" id="CLU_119412_1_1_2"/>
<dbReference type="Proteomes" id="UP000003980">
    <property type="component" value="Unassembled WGS sequence"/>
</dbReference>
<dbReference type="eggNOG" id="arCOG01284">
    <property type="taxonomic scope" value="Archaea"/>
</dbReference>
<dbReference type="EMBL" id="JH597761">
    <property type="protein sequence ID" value="EHP71143.1"/>
    <property type="molecule type" value="Genomic_DNA"/>
</dbReference>
<accession>H2C147</accession>
<dbReference type="AlphaFoldDB" id="H2C147"/>
<evidence type="ECO:0000313" key="3">
    <source>
        <dbReference type="EMBL" id="EHP71143.1"/>
    </source>
</evidence>
<sequence length="127" mass="14633">MQAIPLELRYVIPERGYEKFWEGLKKGEIWATKCKRCGSLYYPPQRDCPVCMTSELEWYRLSDRGELMTYTVVKAKPQGYEDREDYTIGIVRTEDGVDLMCWIKGVPRVGSKVRLGTDGDRVVGETA</sequence>
<keyword evidence="4" id="KW-1185">Reference proteome</keyword>
<feature type="domain" description="ChsH2 C-terminal OB-fold" evidence="1">
    <location>
        <begin position="58"/>
        <end position="116"/>
    </location>
</feature>
<dbReference type="SUPFAM" id="SSF50249">
    <property type="entry name" value="Nucleic acid-binding proteins"/>
    <property type="match status" value="1"/>
</dbReference>
<evidence type="ECO:0000313" key="4">
    <source>
        <dbReference type="Proteomes" id="UP000003980"/>
    </source>
</evidence>
<evidence type="ECO:0000259" key="2">
    <source>
        <dbReference type="Pfam" id="PF12172"/>
    </source>
</evidence>
<dbReference type="OrthoDB" id="9573at2157"/>
<name>H2C147_9CREN</name>
<proteinExistence type="predicted"/>
<organism evidence="3 4">
    <name type="scientific">Metallosphaera yellowstonensis MK1</name>
    <dbReference type="NCBI Taxonomy" id="671065"/>
    <lineage>
        <taxon>Archaea</taxon>
        <taxon>Thermoproteota</taxon>
        <taxon>Thermoprotei</taxon>
        <taxon>Sulfolobales</taxon>
        <taxon>Sulfolobaceae</taxon>
        <taxon>Metallosphaera</taxon>
    </lineage>
</organism>
<dbReference type="PANTHER" id="PTHR34075:SF6">
    <property type="entry name" value="DNA-BINDING PROTEIN"/>
    <property type="match status" value="1"/>
</dbReference>
<protein>
    <submittedName>
        <fullName evidence="3">Putative nucleic-acid-binding protein containing a Zn-ribbon</fullName>
    </submittedName>
</protein>
<dbReference type="Pfam" id="PF12172">
    <property type="entry name" value="zf-ChsH2"/>
    <property type="match status" value="1"/>
</dbReference>
<dbReference type="InterPro" id="IPR002878">
    <property type="entry name" value="ChsH2_C"/>
</dbReference>
<dbReference type="InterPro" id="IPR022002">
    <property type="entry name" value="ChsH2_Znr"/>
</dbReference>
<dbReference type="InterPro" id="IPR012340">
    <property type="entry name" value="NA-bd_OB-fold"/>
</dbReference>
<dbReference type="Pfam" id="PF01796">
    <property type="entry name" value="OB_ChsH2_C"/>
    <property type="match status" value="1"/>
</dbReference>
<dbReference type="InterPro" id="IPR052513">
    <property type="entry name" value="Thioester_dehydratase-like"/>
</dbReference>
<reference evidence="3 4" key="1">
    <citation type="submission" date="2012-01" db="EMBL/GenBank/DDBJ databases">
        <title>Improved High-Quality Draft sequence of Metallosphaera yellowstonensis MK1.</title>
        <authorList>
            <consortium name="US DOE Joint Genome Institute"/>
            <person name="Lucas S."/>
            <person name="Han J."/>
            <person name="Cheng J.-F."/>
            <person name="Goodwin L."/>
            <person name="Pitluck S."/>
            <person name="Peters L."/>
            <person name="Teshima H."/>
            <person name="Detter J.C."/>
            <person name="Han C."/>
            <person name="Tapia R."/>
            <person name="Land M."/>
            <person name="Hauser L."/>
            <person name="Kyrpides N."/>
            <person name="Kozubal M."/>
            <person name="Macur R.E."/>
            <person name="Jay Z."/>
            <person name="Inskeep W."/>
            <person name="Woyke T."/>
        </authorList>
    </citation>
    <scope>NUCLEOTIDE SEQUENCE [LARGE SCALE GENOMIC DNA]</scope>
    <source>
        <strain evidence="3 4">MK1</strain>
    </source>
</reference>
<dbReference type="Gene3D" id="6.10.30.10">
    <property type="match status" value="1"/>
</dbReference>
<gene>
    <name evidence="3" type="ORF">MetMK1DRAFT_00016470</name>
</gene>
<evidence type="ECO:0000259" key="1">
    <source>
        <dbReference type="Pfam" id="PF01796"/>
    </source>
</evidence>